<dbReference type="GO" id="GO:0005524">
    <property type="term" value="F:ATP binding"/>
    <property type="evidence" value="ECO:0007669"/>
    <property type="project" value="UniProtKB-UniRule"/>
</dbReference>
<dbReference type="NCBIfam" id="NF011105">
    <property type="entry name" value="PRK14532.1"/>
    <property type="match status" value="1"/>
</dbReference>
<gene>
    <name evidence="5" type="primary">adk</name>
    <name evidence="8" type="ORF">GPX89_35790</name>
</gene>
<dbReference type="NCBIfam" id="NF011100">
    <property type="entry name" value="PRK14527.1"/>
    <property type="match status" value="1"/>
</dbReference>
<evidence type="ECO:0000313" key="9">
    <source>
        <dbReference type="Proteomes" id="UP000466794"/>
    </source>
</evidence>
<dbReference type="Pfam" id="PF00406">
    <property type="entry name" value="ADK"/>
    <property type="match status" value="1"/>
</dbReference>
<evidence type="ECO:0000256" key="7">
    <source>
        <dbReference type="RuleBase" id="RU003331"/>
    </source>
</evidence>
<dbReference type="GO" id="GO:0004017">
    <property type="term" value="F:AMP kinase activity"/>
    <property type="evidence" value="ECO:0007669"/>
    <property type="project" value="UniProtKB-UniRule"/>
</dbReference>
<keyword evidence="2 5" id="KW-0545">Nucleotide biosynthesis</keyword>
<accession>A0A7K1V7W8</accession>
<feature type="binding site" evidence="5">
    <location>
        <begin position="57"/>
        <end position="59"/>
    </location>
    <ligand>
        <name>AMP</name>
        <dbReference type="ChEBI" id="CHEBI:456215"/>
    </ligand>
</feature>
<feature type="binding site" evidence="5">
    <location>
        <begin position="10"/>
        <end position="15"/>
    </location>
    <ligand>
        <name>ATP</name>
        <dbReference type="ChEBI" id="CHEBI:30616"/>
    </ligand>
</feature>
<feature type="region of interest" description="NMP" evidence="5">
    <location>
        <begin position="30"/>
        <end position="59"/>
    </location>
</feature>
<dbReference type="AlphaFoldDB" id="A0A7K1V7W8"/>
<feature type="binding site" evidence="5">
    <location>
        <position position="127"/>
    </location>
    <ligand>
        <name>ATP</name>
        <dbReference type="ChEBI" id="CHEBI:30616"/>
    </ligand>
</feature>
<dbReference type="InterPro" id="IPR033690">
    <property type="entry name" value="Adenylat_kinase_CS"/>
</dbReference>
<dbReference type="EMBL" id="WRPP01000010">
    <property type="protein sequence ID" value="MVU82581.1"/>
    <property type="molecule type" value="Genomic_DNA"/>
</dbReference>
<dbReference type="CDD" id="cd01428">
    <property type="entry name" value="ADK"/>
    <property type="match status" value="1"/>
</dbReference>
<dbReference type="RefSeq" id="WP_157392195.1">
    <property type="nucleotide sequence ID" value="NZ_WRPP01000010.1"/>
</dbReference>
<keyword evidence="5 7" id="KW-0067">ATP-binding</keyword>
<keyword evidence="5" id="KW-0963">Cytoplasm</keyword>
<reference evidence="8 9" key="1">
    <citation type="submission" date="2019-12" db="EMBL/GenBank/DDBJ databases">
        <title>Nocardia sp. nov. ET3-3 isolated from soil.</title>
        <authorList>
            <person name="Kanchanasin P."/>
            <person name="Tanasupawat S."/>
            <person name="Yuki M."/>
            <person name="Kudo T."/>
        </authorList>
    </citation>
    <scope>NUCLEOTIDE SEQUENCE [LARGE SCALE GENOMIC DNA]</scope>
    <source>
        <strain evidence="8 9">ET3-3</strain>
    </source>
</reference>
<dbReference type="HAMAP" id="MF_00235">
    <property type="entry name" value="Adenylate_kinase_Adk"/>
    <property type="match status" value="1"/>
</dbReference>
<comment type="caution">
    <text evidence="8">The sequence shown here is derived from an EMBL/GenBank/DDBJ whole genome shotgun (WGS) entry which is preliminary data.</text>
</comment>
<evidence type="ECO:0000256" key="3">
    <source>
        <dbReference type="ARBA" id="ARBA00022741"/>
    </source>
</evidence>
<name>A0A7K1V7W8_9NOCA</name>
<keyword evidence="4 5" id="KW-0418">Kinase</keyword>
<evidence type="ECO:0000256" key="6">
    <source>
        <dbReference type="RuleBase" id="RU003330"/>
    </source>
</evidence>
<dbReference type="Gene3D" id="3.40.50.300">
    <property type="entry name" value="P-loop containing nucleotide triphosphate hydrolases"/>
    <property type="match status" value="1"/>
</dbReference>
<feature type="binding site" evidence="5">
    <location>
        <position position="92"/>
    </location>
    <ligand>
        <name>AMP</name>
        <dbReference type="ChEBI" id="CHEBI:456215"/>
    </ligand>
</feature>
<dbReference type="Proteomes" id="UP000466794">
    <property type="component" value="Unassembled WGS sequence"/>
</dbReference>
<keyword evidence="1 5" id="KW-0808">Transferase</keyword>
<feature type="binding site" evidence="5">
    <location>
        <begin position="85"/>
        <end position="88"/>
    </location>
    <ligand>
        <name>AMP</name>
        <dbReference type="ChEBI" id="CHEBI:456215"/>
    </ligand>
</feature>
<comment type="similarity">
    <text evidence="5 6">Belongs to the adenylate kinase family.</text>
</comment>
<comment type="catalytic activity">
    <reaction evidence="5 7">
        <text>AMP + ATP = 2 ADP</text>
        <dbReference type="Rhea" id="RHEA:12973"/>
        <dbReference type="ChEBI" id="CHEBI:30616"/>
        <dbReference type="ChEBI" id="CHEBI:456215"/>
        <dbReference type="ChEBI" id="CHEBI:456216"/>
        <dbReference type="EC" id="2.7.4.3"/>
    </reaction>
</comment>
<keyword evidence="9" id="KW-1185">Reference proteome</keyword>
<proteinExistence type="inferred from homology"/>
<dbReference type="GO" id="GO:0044209">
    <property type="term" value="P:AMP salvage"/>
    <property type="evidence" value="ECO:0007669"/>
    <property type="project" value="UniProtKB-UniRule"/>
</dbReference>
<dbReference type="InterPro" id="IPR000850">
    <property type="entry name" value="Adenylat/UMP-CMP_kin"/>
</dbReference>
<comment type="pathway">
    <text evidence="5">Purine metabolism; AMP biosynthesis via salvage pathway; AMP from ADP: step 1/1.</text>
</comment>
<feature type="binding site" evidence="5">
    <location>
        <position position="36"/>
    </location>
    <ligand>
        <name>AMP</name>
        <dbReference type="ChEBI" id="CHEBI:456215"/>
    </ligand>
</feature>
<comment type="subunit">
    <text evidence="5 7">Monomer.</text>
</comment>
<dbReference type="PRINTS" id="PR00094">
    <property type="entry name" value="ADENYLTKNASE"/>
</dbReference>
<comment type="function">
    <text evidence="5">Catalyzes the reversible transfer of the terminal phosphate group between ATP and AMP. Plays an important role in cellular energy homeostasis and in adenine nucleotide metabolism.</text>
</comment>
<feature type="binding site" evidence="5">
    <location>
        <position position="144"/>
    </location>
    <ligand>
        <name>AMP</name>
        <dbReference type="ChEBI" id="CHEBI:456215"/>
    </ligand>
</feature>
<dbReference type="GO" id="GO:0005737">
    <property type="term" value="C:cytoplasm"/>
    <property type="evidence" value="ECO:0007669"/>
    <property type="project" value="UniProtKB-SubCell"/>
</dbReference>
<evidence type="ECO:0000256" key="4">
    <source>
        <dbReference type="ARBA" id="ARBA00022777"/>
    </source>
</evidence>
<evidence type="ECO:0000256" key="1">
    <source>
        <dbReference type="ARBA" id="ARBA00022679"/>
    </source>
</evidence>
<protein>
    <recommendedName>
        <fullName evidence="5 7">Adenylate kinase</fullName>
        <shortName evidence="5">AK</shortName>
        <ecNumber evidence="5 7">2.7.4.3</ecNumber>
    </recommendedName>
    <alternativeName>
        <fullName evidence="5">ATP-AMP transphosphorylase</fullName>
    </alternativeName>
    <alternativeName>
        <fullName evidence="5">ATP:AMP phosphotransferase</fullName>
    </alternativeName>
    <alternativeName>
        <fullName evidence="5">Adenylate monophosphate kinase</fullName>
    </alternativeName>
</protein>
<dbReference type="NCBIfam" id="NF001381">
    <property type="entry name" value="PRK00279.1-3"/>
    <property type="match status" value="1"/>
</dbReference>
<dbReference type="PROSITE" id="PS00113">
    <property type="entry name" value="ADENYLATE_KINASE"/>
    <property type="match status" value="1"/>
</dbReference>
<organism evidence="8 9">
    <name type="scientific">Nocardia terrae</name>
    <dbReference type="NCBI Taxonomy" id="2675851"/>
    <lineage>
        <taxon>Bacteria</taxon>
        <taxon>Bacillati</taxon>
        <taxon>Actinomycetota</taxon>
        <taxon>Actinomycetes</taxon>
        <taxon>Mycobacteriales</taxon>
        <taxon>Nocardiaceae</taxon>
        <taxon>Nocardia</taxon>
    </lineage>
</organism>
<evidence type="ECO:0000256" key="2">
    <source>
        <dbReference type="ARBA" id="ARBA00022727"/>
    </source>
</evidence>
<dbReference type="InterPro" id="IPR027417">
    <property type="entry name" value="P-loop_NTPase"/>
</dbReference>
<evidence type="ECO:0000256" key="5">
    <source>
        <dbReference type="HAMAP-Rule" id="MF_00235"/>
    </source>
</evidence>
<comment type="subcellular location">
    <subcellularLocation>
        <location evidence="5 7">Cytoplasm</location>
    </subcellularLocation>
</comment>
<dbReference type="PANTHER" id="PTHR23359">
    <property type="entry name" value="NUCLEOTIDE KINASE"/>
    <property type="match status" value="1"/>
</dbReference>
<dbReference type="SUPFAM" id="SSF52540">
    <property type="entry name" value="P-loop containing nucleoside triphosphate hydrolases"/>
    <property type="match status" value="1"/>
</dbReference>
<dbReference type="EC" id="2.7.4.3" evidence="5 7"/>
<keyword evidence="3 5" id="KW-0547">Nucleotide-binding</keyword>
<sequence length="187" mass="20399">MRLVILGPNGSGKGTQAKLLKDELAIAHISTGELLRAAVAAGTPLGREAEQMVESGGLVPDDLVLKMLDERLAEADASRGFILDGYPRTLAQARALDTLLTRTGRMLDRVVELEVSDTVILERCAARFAIEHRRDDDPEVVRSRLALYRTNIAPIVEYYRPRGLVATIEGTGEVDDILARILATVPK</sequence>
<evidence type="ECO:0000313" key="8">
    <source>
        <dbReference type="EMBL" id="MVU82581.1"/>
    </source>
</evidence>
<dbReference type="NCBIfam" id="NF011104">
    <property type="entry name" value="PRK14531.1"/>
    <property type="match status" value="1"/>
</dbReference>
<feature type="binding site" evidence="5">
    <location>
        <position position="172"/>
    </location>
    <ligand>
        <name>ATP</name>
        <dbReference type="ChEBI" id="CHEBI:30616"/>
    </ligand>
</feature>
<dbReference type="UniPathway" id="UPA00588">
    <property type="reaction ID" value="UER00649"/>
</dbReference>
<feature type="binding site" evidence="5">
    <location>
        <position position="31"/>
    </location>
    <ligand>
        <name>AMP</name>
        <dbReference type="ChEBI" id="CHEBI:456215"/>
    </ligand>
</feature>
<feature type="binding site" evidence="5">
    <location>
        <position position="133"/>
    </location>
    <ligand>
        <name>AMP</name>
        <dbReference type="ChEBI" id="CHEBI:456215"/>
    </ligand>
</feature>
<comment type="domain">
    <text evidence="5">Consists of three domains, a large central CORE domain and two small peripheral domains, NMPbind and LID, which undergo movements during catalysis. The LID domain closes over the site of phosphoryl transfer upon ATP binding. Assembling and dissambling the active center during each catalytic cycle provides an effective means to prevent ATP hydrolysis.</text>
</comment>
<comment type="caution">
    <text evidence="5">Lacks conserved residue(s) required for the propagation of feature annotation.</text>
</comment>